<reference evidence="2 3" key="1">
    <citation type="journal article" date="2009" name="Genome Res.">
        <title>Comparative genomics of the fungal pathogens Candida dubliniensis and Candida albicans.</title>
        <authorList>
            <person name="Jackson A.P."/>
            <person name="Gamble J.A."/>
            <person name="Yeomans T."/>
            <person name="Moran G.P."/>
            <person name="Saunders D."/>
            <person name="Harris D."/>
            <person name="Aslett M."/>
            <person name="Barrell J.F."/>
            <person name="Butler G."/>
            <person name="Citiulo F."/>
            <person name="Coleman D.C."/>
            <person name="de Groot P.W.J."/>
            <person name="Goodwin T.J."/>
            <person name="Quail M.A."/>
            <person name="McQuillan J."/>
            <person name="Munro C.A."/>
            <person name="Pain A."/>
            <person name="Poulter R.T."/>
            <person name="Rajandream M.A."/>
            <person name="Renauld H."/>
            <person name="Spiering M.J."/>
            <person name="Tivey A."/>
            <person name="Gow N.A.R."/>
            <person name="Barrell B."/>
            <person name="Sullivan D.J."/>
            <person name="Berriman M."/>
        </authorList>
    </citation>
    <scope>NUCLEOTIDE SEQUENCE [LARGE SCALE GENOMIC DNA]</scope>
    <source>
        <strain evidence="3">CD36 / ATCC MYA-646 / CBS 7987 / NCPF 3949 / NRRL Y-17841</strain>
    </source>
</reference>
<organism evidence="2 3">
    <name type="scientific">Candida dubliniensis (strain CD36 / ATCC MYA-646 / CBS 7987 / NCPF 3949 / NRRL Y-17841)</name>
    <name type="common">Yeast</name>
    <dbReference type="NCBI Taxonomy" id="573826"/>
    <lineage>
        <taxon>Eukaryota</taxon>
        <taxon>Fungi</taxon>
        <taxon>Dikarya</taxon>
        <taxon>Ascomycota</taxon>
        <taxon>Saccharomycotina</taxon>
        <taxon>Pichiomycetes</taxon>
        <taxon>Debaryomycetaceae</taxon>
        <taxon>Candida/Lodderomyces clade</taxon>
        <taxon>Candida</taxon>
    </lineage>
</organism>
<feature type="transmembrane region" description="Helical" evidence="1">
    <location>
        <begin position="128"/>
        <end position="148"/>
    </location>
</feature>
<keyword evidence="3" id="KW-1185">Reference proteome</keyword>
<dbReference type="RefSeq" id="XP_002420082.1">
    <property type="nucleotide sequence ID" value="XM_002420037.1"/>
</dbReference>
<proteinExistence type="predicted"/>
<gene>
    <name evidence="2" type="ORF">CD36_44300</name>
</gene>
<keyword evidence="1" id="KW-0812">Transmembrane</keyword>
<dbReference type="AlphaFoldDB" id="B9WGC8"/>
<evidence type="ECO:0000313" key="2">
    <source>
        <dbReference type="EMBL" id="CAX42302.2"/>
    </source>
</evidence>
<dbReference type="GeneID" id="8047916"/>
<sequence>MQPNSASQNSLMTPEPILTSLMSSPLILLSIFVAWVKMVFRYFFPNHFLLAIANNRFTTSVEDTLEYFISTTTSKVQSVMNYVNDSTDFAIPWMANIQSFWTAISPFVSFVLGCISSLFQFVINHFQISPLATISWFVVWNFTCRLFIRTTFPFPYFKPRKPTSKPAASVYVLPCVTPDAWTKDSSAFHPTPRPISKVHIPFHQNIFNAVHTFYRSFQAISSSCNSHYYDFI</sequence>
<accession>B9WGC8</accession>
<evidence type="ECO:0000256" key="1">
    <source>
        <dbReference type="SAM" id="Phobius"/>
    </source>
</evidence>
<dbReference type="Proteomes" id="UP000002605">
    <property type="component" value="Chromosome 4"/>
</dbReference>
<dbReference type="HOGENOM" id="CLU_1194754_0_0_1"/>
<dbReference type="KEGG" id="cdu:CD36_44300"/>
<keyword evidence="1" id="KW-1133">Transmembrane helix</keyword>
<feature type="transmembrane region" description="Helical" evidence="1">
    <location>
        <begin position="20"/>
        <end position="40"/>
    </location>
</feature>
<name>B9WGC8_CANDC</name>
<protein>
    <submittedName>
        <fullName evidence="2">Uncharacterized protein</fullName>
    </submittedName>
</protein>
<feature type="transmembrane region" description="Helical" evidence="1">
    <location>
        <begin position="100"/>
        <end position="122"/>
    </location>
</feature>
<dbReference type="EMBL" id="FM992691">
    <property type="protein sequence ID" value="CAX42302.2"/>
    <property type="molecule type" value="Genomic_DNA"/>
</dbReference>
<dbReference type="VEuPathDB" id="FungiDB:CD36_44300"/>
<evidence type="ECO:0000313" key="3">
    <source>
        <dbReference type="Proteomes" id="UP000002605"/>
    </source>
</evidence>
<keyword evidence="1" id="KW-0472">Membrane</keyword>